<dbReference type="Gene3D" id="1.20.120.1900">
    <property type="entry name" value="Gamma-tubulin complex, C-terminal domain"/>
    <property type="match status" value="2"/>
</dbReference>
<evidence type="ECO:0000256" key="1">
    <source>
        <dbReference type="ARBA" id="ARBA00010337"/>
    </source>
</evidence>
<evidence type="ECO:0000256" key="3">
    <source>
        <dbReference type="ARBA" id="ARBA00022701"/>
    </source>
</evidence>
<dbReference type="GO" id="GO:0051225">
    <property type="term" value="P:spindle assembly"/>
    <property type="evidence" value="ECO:0007669"/>
    <property type="project" value="TreeGrafter"/>
</dbReference>
<dbReference type="PANTHER" id="PTHR19302">
    <property type="entry name" value="GAMMA TUBULIN COMPLEX PROTEIN"/>
    <property type="match status" value="1"/>
</dbReference>
<evidence type="ECO:0000313" key="7">
    <source>
        <dbReference type="EMBL" id="GER31414.1"/>
    </source>
</evidence>
<feature type="domain" description="Gamma tubulin complex component C-terminal" evidence="6">
    <location>
        <begin position="623"/>
        <end position="674"/>
    </location>
</feature>
<evidence type="ECO:0000256" key="4">
    <source>
        <dbReference type="ARBA" id="ARBA00023212"/>
    </source>
</evidence>
<keyword evidence="8" id="KW-1185">Reference proteome</keyword>
<dbReference type="EMBL" id="BKCP01004472">
    <property type="protein sequence ID" value="GER31414.1"/>
    <property type="molecule type" value="Genomic_DNA"/>
</dbReference>
<evidence type="ECO:0000259" key="6">
    <source>
        <dbReference type="Pfam" id="PF04130"/>
    </source>
</evidence>
<evidence type="ECO:0000256" key="5">
    <source>
        <dbReference type="RuleBase" id="RU363050"/>
    </source>
</evidence>
<dbReference type="InterPro" id="IPR040457">
    <property type="entry name" value="GCP_C"/>
</dbReference>
<dbReference type="GO" id="GO:0007020">
    <property type="term" value="P:microtubule nucleation"/>
    <property type="evidence" value="ECO:0007669"/>
    <property type="project" value="InterPro"/>
</dbReference>
<reference evidence="8" key="1">
    <citation type="journal article" date="2019" name="Curr. Biol.">
        <title>Genome Sequence of Striga asiatica Provides Insight into the Evolution of Plant Parasitism.</title>
        <authorList>
            <person name="Yoshida S."/>
            <person name="Kim S."/>
            <person name="Wafula E.K."/>
            <person name="Tanskanen J."/>
            <person name="Kim Y.M."/>
            <person name="Honaas L."/>
            <person name="Yang Z."/>
            <person name="Spallek T."/>
            <person name="Conn C.E."/>
            <person name="Ichihashi Y."/>
            <person name="Cheong K."/>
            <person name="Cui S."/>
            <person name="Der J.P."/>
            <person name="Gundlach H."/>
            <person name="Jiao Y."/>
            <person name="Hori C."/>
            <person name="Ishida J.K."/>
            <person name="Kasahara H."/>
            <person name="Kiba T."/>
            <person name="Kim M.S."/>
            <person name="Koo N."/>
            <person name="Laohavisit A."/>
            <person name="Lee Y.H."/>
            <person name="Lumba S."/>
            <person name="McCourt P."/>
            <person name="Mortimer J.C."/>
            <person name="Mutuku J.M."/>
            <person name="Nomura T."/>
            <person name="Sasaki-Sekimoto Y."/>
            <person name="Seto Y."/>
            <person name="Wang Y."/>
            <person name="Wakatake T."/>
            <person name="Sakakibara H."/>
            <person name="Demura T."/>
            <person name="Yamaguchi S."/>
            <person name="Yoneyama K."/>
            <person name="Manabe R.I."/>
            <person name="Nelson D.C."/>
            <person name="Schulman A.H."/>
            <person name="Timko M.P."/>
            <person name="dePamphilis C.W."/>
            <person name="Choi D."/>
            <person name="Shirasu K."/>
        </authorList>
    </citation>
    <scope>NUCLEOTIDE SEQUENCE [LARGE SCALE GENOMIC DNA]</scope>
    <source>
        <strain evidence="8">cv. UVA1</strain>
    </source>
</reference>
<name>A0A5A7PFE4_STRAF</name>
<gene>
    <name evidence="7" type="ORF">STAS_07412</name>
</gene>
<organism evidence="7 8">
    <name type="scientific">Striga asiatica</name>
    <name type="common">Asiatic witchweed</name>
    <name type="synonym">Buchnera asiatica</name>
    <dbReference type="NCBI Taxonomy" id="4170"/>
    <lineage>
        <taxon>Eukaryota</taxon>
        <taxon>Viridiplantae</taxon>
        <taxon>Streptophyta</taxon>
        <taxon>Embryophyta</taxon>
        <taxon>Tracheophyta</taxon>
        <taxon>Spermatophyta</taxon>
        <taxon>Magnoliopsida</taxon>
        <taxon>eudicotyledons</taxon>
        <taxon>Gunneridae</taxon>
        <taxon>Pentapetalae</taxon>
        <taxon>asterids</taxon>
        <taxon>lamiids</taxon>
        <taxon>Lamiales</taxon>
        <taxon>Orobanchaceae</taxon>
        <taxon>Buchnereae</taxon>
        <taxon>Striga</taxon>
    </lineage>
</organism>
<comment type="function">
    <text evidence="5">Component of the gamma-tubulin ring complex (gTuRC) which mediates microtubule nucleation.</text>
</comment>
<dbReference type="GO" id="GO:0000930">
    <property type="term" value="C:gamma-tubulin complex"/>
    <property type="evidence" value="ECO:0007669"/>
    <property type="project" value="TreeGrafter"/>
</dbReference>
<dbReference type="InterPro" id="IPR042241">
    <property type="entry name" value="GCP_C_sf"/>
</dbReference>
<dbReference type="Proteomes" id="UP000325081">
    <property type="component" value="Unassembled WGS sequence"/>
</dbReference>
<proteinExistence type="inferred from homology"/>
<sequence>MEVCENLIDSIHRSFTGGGIHFASPALSLRTNEFDLVRGVLQMLQGLASSLLPWNETRQCFHYKKGIFLNHLSQTSLYRILDQFSYAATCLQLVDIMVNKIEKSKSSTPPTLRAFSCSVSTWLRSLRDVALKEEVKINNPNVTTAVSILGLSSSLSSLCAGAEYLFQIVHGAIPRFYFDLDAYVPAADIAVHILNHLYMKLNEVCLVDGGEVFKFLCKMIHGSLMLALEVCYRILRALILGSSRELLMIPLRRSFLQIFFIANKNIAIEEAEFWEKSCQLRSAMPDKPSLVNLTAEYRPLAKDKNDMTGRASICFPNMEMEKQDNNKDFQVCPFFFKDIAKAIISAGKSLQLIRHAPARSVLAISGDDVENGCSVDELTLLEVFCVSLTALIDDGDHIAEGLWKDGKHLTKPIEETLVVEKKKVWQKLLADTLKQKSYMGLTSRKGSHNMKGPEMISDELDMLPRKYCPENPAITVCRGILWENRDSWSPLNVSQAFDLPPLNDECLRKAIFHNSCMDSTLDSQFGEVESARFLEDAKMLEVLLPFPTLLPSFQDDLQISEVLPFQNNCTLPSRTLSWIQNVEPKGTPLPSAILQECLITYITKQADYIGRTMLSKLLGDWRLLDELGVLRAIYLLGSGDLLQHFLSVIFNKLDKGESLDDDFELNTILQKLINFVKKKFAFAMPTFIFSPNCFFGYLMLSHYVLQDRGIATIEQKHHWLLEQKLLHFVDAFHQYVMDRVYHNAWRELCEGVTSAGTLDEVIDAHETYLLSIQRQCFVVPDKLWGLIASRINSILGLALDFYSVQQTLSSGGSISAIKARCVKEMERIERQFDDCMAFLLRILSVKLNVGQFPHLAALVTRINYNNFYMSDGGTWVTGPATSRPP</sequence>
<dbReference type="AlphaFoldDB" id="A0A5A7PFE4"/>
<comment type="similarity">
    <text evidence="1 5">Belongs to the TUBGCP family.</text>
</comment>
<dbReference type="Pfam" id="PF04130">
    <property type="entry name" value="GCP_C_terminal"/>
    <property type="match status" value="2"/>
</dbReference>
<keyword evidence="4 5" id="KW-0206">Cytoskeleton</keyword>
<accession>A0A5A7PFE4</accession>
<dbReference type="GO" id="GO:0051321">
    <property type="term" value="P:meiotic cell cycle"/>
    <property type="evidence" value="ECO:0007669"/>
    <property type="project" value="TreeGrafter"/>
</dbReference>
<dbReference type="GO" id="GO:0051011">
    <property type="term" value="F:microtubule minus-end binding"/>
    <property type="evidence" value="ECO:0007669"/>
    <property type="project" value="TreeGrafter"/>
</dbReference>
<dbReference type="GO" id="GO:0031122">
    <property type="term" value="P:cytoplasmic microtubule organization"/>
    <property type="evidence" value="ECO:0007669"/>
    <property type="project" value="TreeGrafter"/>
</dbReference>
<protein>
    <recommendedName>
        <fullName evidence="5">Gamma-tubulin complex component</fullName>
    </recommendedName>
</protein>
<keyword evidence="2 5" id="KW-0963">Cytoplasm</keyword>
<evidence type="ECO:0000313" key="8">
    <source>
        <dbReference type="Proteomes" id="UP000325081"/>
    </source>
</evidence>
<dbReference type="GO" id="GO:0000922">
    <property type="term" value="C:spindle pole"/>
    <property type="evidence" value="ECO:0007669"/>
    <property type="project" value="InterPro"/>
</dbReference>
<dbReference type="InterPro" id="IPR007259">
    <property type="entry name" value="GCP"/>
</dbReference>
<comment type="subcellular location">
    <subcellularLocation>
        <location evidence="5">Cytoplasm</location>
        <location evidence="5">Cytoskeleton</location>
        <location evidence="5">Microtubule organizing center</location>
    </subcellularLocation>
</comment>
<evidence type="ECO:0000256" key="2">
    <source>
        <dbReference type="ARBA" id="ARBA00022490"/>
    </source>
</evidence>
<dbReference type="GO" id="GO:0043015">
    <property type="term" value="F:gamma-tubulin binding"/>
    <property type="evidence" value="ECO:0007669"/>
    <property type="project" value="InterPro"/>
</dbReference>
<dbReference type="GO" id="GO:0005874">
    <property type="term" value="C:microtubule"/>
    <property type="evidence" value="ECO:0007669"/>
    <property type="project" value="UniProtKB-KW"/>
</dbReference>
<dbReference type="GO" id="GO:0000278">
    <property type="term" value="P:mitotic cell cycle"/>
    <property type="evidence" value="ECO:0007669"/>
    <property type="project" value="TreeGrafter"/>
</dbReference>
<dbReference type="OrthoDB" id="66546at2759"/>
<keyword evidence="3 5" id="KW-0493">Microtubule</keyword>
<comment type="caution">
    <text evidence="7">The sequence shown here is derived from an EMBL/GenBank/DDBJ whole genome shotgun (WGS) entry which is preliminary data.</text>
</comment>
<dbReference type="PANTHER" id="PTHR19302:SF33">
    <property type="entry name" value="GAMMA-TUBULIN COMPLEX COMPONENT 5"/>
    <property type="match status" value="1"/>
</dbReference>
<feature type="domain" description="Gamma tubulin complex component C-terminal" evidence="6">
    <location>
        <begin position="715"/>
        <end position="868"/>
    </location>
</feature>